<proteinExistence type="inferred from homology"/>
<evidence type="ECO:0000256" key="3">
    <source>
        <dbReference type="ARBA" id="ARBA00022741"/>
    </source>
</evidence>
<dbReference type="EMBL" id="LANJ01000012">
    <property type="protein sequence ID" value="KKC38897.1"/>
    <property type="molecule type" value="Genomic_DNA"/>
</dbReference>
<dbReference type="InterPro" id="IPR017871">
    <property type="entry name" value="ABC_transporter-like_CS"/>
</dbReference>
<evidence type="ECO:0000256" key="2">
    <source>
        <dbReference type="ARBA" id="ARBA00022448"/>
    </source>
</evidence>
<dbReference type="PROSITE" id="PS50893">
    <property type="entry name" value="ABC_TRANSPORTER_2"/>
    <property type="match status" value="1"/>
</dbReference>
<dbReference type="InterPro" id="IPR003439">
    <property type="entry name" value="ABC_transporter-like_ATP-bd"/>
</dbReference>
<evidence type="ECO:0000256" key="4">
    <source>
        <dbReference type="ARBA" id="ARBA00022840"/>
    </source>
</evidence>
<keyword evidence="4 6" id="KW-0067">ATP-binding</keyword>
<sequence>MQPLISLRNVGKSFKDGQVRALDNISFDVRPGEFISLVGPSGCGKTTLLRLINGLIGVDEGSVSVMGAPPVPGPDLAMVFQSARLLPWLTVVGNIEFVLSLRGLSRGERSQRALALLGAVGLRDFAGAYPHELSGGMQQRVGLARALAVEPKVLLMDEPFAALDAMTREVLRSELLQMWSRRRMAIVFVTHDIDEAILLSQRIVLLRPRPGRIDEIVDVDLPEPRWKHDPRTLPAFAEMRAHLWARIHDMVRDGAELEELAGAFPTDDGLEKSDL</sequence>
<dbReference type="SUPFAM" id="SSF52540">
    <property type="entry name" value="P-loop containing nucleoside triphosphate hydrolases"/>
    <property type="match status" value="1"/>
</dbReference>
<dbReference type="Pfam" id="PF00005">
    <property type="entry name" value="ABC_tran"/>
    <property type="match status" value="1"/>
</dbReference>
<dbReference type="PANTHER" id="PTHR42788">
    <property type="entry name" value="TAURINE IMPORT ATP-BINDING PROTEIN-RELATED"/>
    <property type="match status" value="1"/>
</dbReference>
<dbReference type="InterPro" id="IPR050166">
    <property type="entry name" value="ABC_transporter_ATP-bind"/>
</dbReference>
<organism evidence="6 7">
    <name type="scientific">Devosia epidermidihirudinis</name>
    <dbReference type="NCBI Taxonomy" id="1293439"/>
    <lineage>
        <taxon>Bacteria</taxon>
        <taxon>Pseudomonadati</taxon>
        <taxon>Pseudomonadota</taxon>
        <taxon>Alphaproteobacteria</taxon>
        <taxon>Hyphomicrobiales</taxon>
        <taxon>Devosiaceae</taxon>
        <taxon>Devosia</taxon>
    </lineage>
</organism>
<dbReference type="AlphaFoldDB" id="A0A0F5QD10"/>
<gene>
    <name evidence="6" type="ORF">WH87_07925</name>
</gene>
<dbReference type="PATRIC" id="fig|1293439.3.peg.1156"/>
<dbReference type="InterPro" id="IPR027417">
    <property type="entry name" value="P-loop_NTPase"/>
</dbReference>
<dbReference type="GO" id="GO:0005524">
    <property type="term" value="F:ATP binding"/>
    <property type="evidence" value="ECO:0007669"/>
    <property type="project" value="UniProtKB-KW"/>
</dbReference>
<protein>
    <submittedName>
        <fullName evidence="6">ABC transporter ATP-binding protein</fullName>
    </submittedName>
</protein>
<accession>A0A0F5QD10</accession>
<comment type="caution">
    <text evidence="6">The sequence shown here is derived from an EMBL/GenBank/DDBJ whole genome shotgun (WGS) entry which is preliminary data.</text>
</comment>
<dbReference type="SMART" id="SM00382">
    <property type="entry name" value="AAA"/>
    <property type="match status" value="1"/>
</dbReference>
<evidence type="ECO:0000256" key="1">
    <source>
        <dbReference type="ARBA" id="ARBA00005417"/>
    </source>
</evidence>
<keyword evidence="2" id="KW-0813">Transport</keyword>
<evidence type="ECO:0000259" key="5">
    <source>
        <dbReference type="PROSITE" id="PS50893"/>
    </source>
</evidence>
<dbReference type="PANTHER" id="PTHR42788:SF13">
    <property type="entry name" value="ALIPHATIC SULFONATES IMPORT ATP-BINDING PROTEIN SSUB"/>
    <property type="match status" value="1"/>
</dbReference>
<name>A0A0F5QD10_9HYPH</name>
<evidence type="ECO:0000313" key="7">
    <source>
        <dbReference type="Proteomes" id="UP000033411"/>
    </source>
</evidence>
<dbReference type="Gene3D" id="3.40.50.300">
    <property type="entry name" value="P-loop containing nucleotide triphosphate hydrolases"/>
    <property type="match status" value="1"/>
</dbReference>
<comment type="similarity">
    <text evidence="1">Belongs to the ABC transporter superfamily.</text>
</comment>
<dbReference type="GO" id="GO:0016887">
    <property type="term" value="F:ATP hydrolysis activity"/>
    <property type="evidence" value="ECO:0007669"/>
    <property type="project" value="InterPro"/>
</dbReference>
<dbReference type="CDD" id="cd03293">
    <property type="entry name" value="ABC_NrtD_SsuB_transporters"/>
    <property type="match status" value="1"/>
</dbReference>
<dbReference type="Proteomes" id="UP000033411">
    <property type="component" value="Unassembled WGS sequence"/>
</dbReference>
<dbReference type="InterPro" id="IPR003593">
    <property type="entry name" value="AAA+_ATPase"/>
</dbReference>
<reference evidence="6 7" key="1">
    <citation type="submission" date="2015-03" db="EMBL/GenBank/DDBJ databases">
        <authorList>
            <person name="Lepp D."/>
            <person name="Hassan Y.I."/>
            <person name="Li X.-Z."/>
            <person name="Zhou T."/>
        </authorList>
    </citation>
    <scope>NUCLEOTIDE SEQUENCE [LARGE SCALE GENOMIC DNA]</scope>
    <source>
        <strain evidence="6 7">E84</strain>
    </source>
</reference>
<dbReference type="PROSITE" id="PS00211">
    <property type="entry name" value="ABC_TRANSPORTER_1"/>
    <property type="match status" value="1"/>
</dbReference>
<evidence type="ECO:0000313" key="6">
    <source>
        <dbReference type="EMBL" id="KKC38897.1"/>
    </source>
</evidence>
<keyword evidence="3" id="KW-0547">Nucleotide-binding</keyword>
<feature type="domain" description="ABC transporter" evidence="5">
    <location>
        <begin position="5"/>
        <end position="233"/>
    </location>
</feature>
<keyword evidence="7" id="KW-1185">Reference proteome</keyword>
<dbReference type="STRING" id="1293439.WH87_07925"/>